<proteinExistence type="predicted"/>
<evidence type="ECO:0000313" key="1">
    <source>
        <dbReference type="EMBL" id="KAI8017043.1"/>
    </source>
</evidence>
<keyword evidence="2" id="KW-1185">Reference proteome</keyword>
<evidence type="ECO:0000313" key="2">
    <source>
        <dbReference type="Proteomes" id="UP001060215"/>
    </source>
</evidence>
<name>A0ACC0HUA1_9ERIC</name>
<gene>
    <name evidence="1" type="ORF">LOK49_LG04G03263</name>
</gene>
<sequence>MDSMASMPSGAGKIPRLNAVILGEALASEDDDLVFPSDHFSTQALIPSPQKYLEMYRRSIEDPAAFWSDIASEFYWKQRWGQEIYLENLDIRKGKIKIEWIKGAATAITDFYFLCGQRPKEKLIDWKSISDASLCLLEQNRPD</sequence>
<reference evidence="1 2" key="1">
    <citation type="journal article" date="2022" name="Plant J.">
        <title>Chromosome-level genome of Camellia lanceoleosa provides a valuable resource for understanding genome evolution and self-incompatibility.</title>
        <authorList>
            <person name="Gong W."/>
            <person name="Xiao S."/>
            <person name="Wang L."/>
            <person name="Liao Z."/>
            <person name="Chang Y."/>
            <person name="Mo W."/>
            <person name="Hu G."/>
            <person name="Li W."/>
            <person name="Zhao G."/>
            <person name="Zhu H."/>
            <person name="Hu X."/>
            <person name="Ji K."/>
            <person name="Xiang X."/>
            <person name="Song Q."/>
            <person name="Yuan D."/>
            <person name="Jin S."/>
            <person name="Zhang L."/>
        </authorList>
    </citation>
    <scope>NUCLEOTIDE SEQUENCE [LARGE SCALE GENOMIC DNA]</scope>
    <source>
        <strain evidence="1">SQ_2022a</strain>
    </source>
</reference>
<dbReference type="Proteomes" id="UP001060215">
    <property type="component" value="Chromosome 2"/>
</dbReference>
<dbReference type="EMBL" id="CM045759">
    <property type="protein sequence ID" value="KAI8017043.1"/>
    <property type="molecule type" value="Genomic_DNA"/>
</dbReference>
<organism evidence="1 2">
    <name type="scientific">Camellia lanceoleosa</name>
    <dbReference type="NCBI Taxonomy" id="1840588"/>
    <lineage>
        <taxon>Eukaryota</taxon>
        <taxon>Viridiplantae</taxon>
        <taxon>Streptophyta</taxon>
        <taxon>Embryophyta</taxon>
        <taxon>Tracheophyta</taxon>
        <taxon>Spermatophyta</taxon>
        <taxon>Magnoliopsida</taxon>
        <taxon>eudicotyledons</taxon>
        <taxon>Gunneridae</taxon>
        <taxon>Pentapetalae</taxon>
        <taxon>asterids</taxon>
        <taxon>Ericales</taxon>
        <taxon>Theaceae</taxon>
        <taxon>Camellia</taxon>
    </lineage>
</organism>
<accession>A0ACC0HUA1</accession>
<protein>
    <submittedName>
        <fullName evidence="1">Uncharacterized protein</fullName>
    </submittedName>
</protein>
<comment type="caution">
    <text evidence="1">The sequence shown here is derived from an EMBL/GenBank/DDBJ whole genome shotgun (WGS) entry which is preliminary data.</text>
</comment>